<evidence type="ECO:0000313" key="7">
    <source>
        <dbReference type="Proteomes" id="UP000044602"/>
    </source>
</evidence>
<sequence length="160" mass="16977">MYQYRRELRAHFLAIVLPNLVLAVASLFCYPVVCFAVGIEARRALAFASRSLTLALAIPATENLGGDVNAVAALAIFSGIAGVLIGERMLRWMRIPEDDYVTRGVTLGANSSAIATAVLLRTDPRAAALSSLSMTLFGTMTVLLTSIPPIAGVVRSLVSL</sequence>
<dbReference type="Pfam" id="PF04172">
    <property type="entry name" value="LrgB"/>
    <property type="match status" value="1"/>
</dbReference>
<proteinExistence type="predicted"/>
<evidence type="ECO:0000256" key="4">
    <source>
        <dbReference type="ARBA" id="ARBA00023136"/>
    </source>
</evidence>
<keyword evidence="4 5" id="KW-0472">Membrane</keyword>
<dbReference type="InterPro" id="IPR007300">
    <property type="entry name" value="CidB/LrgB"/>
</dbReference>
<evidence type="ECO:0000313" key="6">
    <source>
        <dbReference type="EMBL" id="CRK36027.1"/>
    </source>
</evidence>
<evidence type="ECO:0000256" key="2">
    <source>
        <dbReference type="ARBA" id="ARBA00022692"/>
    </source>
</evidence>
<keyword evidence="3 5" id="KW-1133">Transmembrane helix</keyword>
<protein>
    <recommendedName>
        <fullName evidence="8">LrgB-like protein</fullName>
    </recommendedName>
</protein>
<evidence type="ECO:0008006" key="8">
    <source>
        <dbReference type="Google" id="ProtNLM"/>
    </source>
</evidence>
<feature type="transmembrane region" description="Helical" evidence="5">
    <location>
        <begin position="12"/>
        <end position="39"/>
    </location>
</feature>
<evidence type="ECO:0000256" key="3">
    <source>
        <dbReference type="ARBA" id="ARBA00022989"/>
    </source>
</evidence>
<dbReference type="PANTHER" id="PTHR30249:SF0">
    <property type="entry name" value="PLASTIDAL GLYCOLATE_GLYCERATE TRANSLOCATOR 1, CHLOROPLASTIC"/>
    <property type="match status" value="1"/>
</dbReference>
<evidence type="ECO:0000256" key="5">
    <source>
        <dbReference type="SAM" id="Phobius"/>
    </source>
</evidence>
<keyword evidence="7" id="KW-1185">Reference proteome</keyword>
<accession>A0A0G4MPE4</accession>
<dbReference type="PANTHER" id="PTHR30249">
    <property type="entry name" value="PUTATIVE SEROTONIN TRANSPORTER"/>
    <property type="match status" value="1"/>
</dbReference>
<dbReference type="Proteomes" id="UP000044602">
    <property type="component" value="Unassembled WGS sequence"/>
</dbReference>
<feature type="non-terminal residue" evidence="6">
    <location>
        <position position="160"/>
    </location>
</feature>
<comment type="subcellular location">
    <subcellularLocation>
        <location evidence="1">Membrane</location>
        <topology evidence="1">Multi-pass membrane protein</topology>
    </subcellularLocation>
</comment>
<organism evidence="6 7">
    <name type="scientific">Verticillium longisporum</name>
    <name type="common">Verticillium dahliae var. longisporum</name>
    <dbReference type="NCBI Taxonomy" id="100787"/>
    <lineage>
        <taxon>Eukaryota</taxon>
        <taxon>Fungi</taxon>
        <taxon>Dikarya</taxon>
        <taxon>Ascomycota</taxon>
        <taxon>Pezizomycotina</taxon>
        <taxon>Sordariomycetes</taxon>
        <taxon>Hypocreomycetidae</taxon>
        <taxon>Glomerellales</taxon>
        <taxon>Plectosphaerellaceae</taxon>
        <taxon>Verticillium</taxon>
    </lineage>
</organism>
<evidence type="ECO:0000256" key="1">
    <source>
        <dbReference type="ARBA" id="ARBA00004141"/>
    </source>
</evidence>
<dbReference type="AlphaFoldDB" id="A0A0G4MPE4"/>
<name>A0A0G4MPE4_VERLO</name>
<dbReference type="EMBL" id="CVQH01023861">
    <property type="protein sequence ID" value="CRK36027.1"/>
    <property type="molecule type" value="Genomic_DNA"/>
</dbReference>
<reference evidence="6 7" key="1">
    <citation type="submission" date="2015-05" db="EMBL/GenBank/DDBJ databases">
        <authorList>
            <person name="Wang D.B."/>
            <person name="Wang M."/>
        </authorList>
    </citation>
    <scope>NUCLEOTIDE SEQUENCE [LARGE SCALE GENOMIC DNA]</scope>
    <source>
        <strain evidence="6">VL1</strain>
    </source>
</reference>
<feature type="transmembrane region" description="Helical" evidence="5">
    <location>
        <begin position="70"/>
        <end position="88"/>
    </location>
</feature>
<keyword evidence="2 5" id="KW-0812">Transmembrane</keyword>
<dbReference type="GO" id="GO:0016020">
    <property type="term" value="C:membrane"/>
    <property type="evidence" value="ECO:0007669"/>
    <property type="project" value="UniProtKB-SubCell"/>
</dbReference>
<feature type="transmembrane region" description="Helical" evidence="5">
    <location>
        <begin position="132"/>
        <end position="154"/>
    </location>
</feature>
<gene>
    <name evidence="6" type="ORF">BN1708_006885</name>
</gene>
<dbReference type="STRING" id="100787.A0A0G4MPE4"/>